<comment type="caution">
    <text evidence="1">The sequence shown here is derived from an EMBL/GenBank/DDBJ whole genome shotgun (WGS) entry which is preliminary data.</text>
</comment>
<gene>
    <name evidence="1" type="ORF">Zmor_019638</name>
</gene>
<name>A0AA38I243_9CUCU</name>
<dbReference type="Proteomes" id="UP001168821">
    <property type="component" value="Unassembled WGS sequence"/>
</dbReference>
<organism evidence="1 2">
    <name type="scientific">Zophobas morio</name>
    <dbReference type="NCBI Taxonomy" id="2755281"/>
    <lineage>
        <taxon>Eukaryota</taxon>
        <taxon>Metazoa</taxon>
        <taxon>Ecdysozoa</taxon>
        <taxon>Arthropoda</taxon>
        <taxon>Hexapoda</taxon>
        <taxon>Insecta</taxon>
        <taxon>Pterygota</taxon>
        <taxon>Neoptera</taxon>
        <taxon>Endopterygota</taxon>
        <taxon>Coleoptera</taxon>
        <taxon>Polyphaga</taxon>
        <taxon>Cucujiformia</taxon>
        <taxon>Tenebrionidae</taxon>
        <taxon>Zophobas</taxon>
    </lineage>
</organism>
<keyword evidence="2" id="KW-1185">Reference proteome</keyword>
<evidence type="ECO:0000313" key="1">
    <source>
        <dbReference type="EMBL" id="KAJ3647777.1"/>
    </source>
</evidence>
<reference evidence="1" key="1">
    <citation type="journal article" date="2023" name="G3 (Bethesda)">
        <title>Whole genome assemblies of Zophobas morio and Tenebrio molitor.</title>
        <authorList>
            <person name="Kaur S."/>
            <person name="Stinson S.A."/>
            <person name="diCenzo G.C."/>
        </authorList>
    </citation>
    <scope>NUCLEOTIDE SEQUENCE</scope>
    <source>
        <strain evidence="1">QUZm001</strain>
    </source>
</reference>
<proteinExistence type="predicted"/>
<accession>A0AA38I243</accession>
<sequence>MISQLKFPRRSDKVARILWPAGVVNWPLVRTGHLLSILGAMRGAGRPKSEIRRENNGPGAEPDWGWNLDPEMRVYIGVFVPNATKSALFRQSGPAQKEKNGRSLVGIKLLSRAAGGRATWRGHK</sequence>
<dbReference type="EMBL" id="JALNTZ010000006">
    <property type="protein sequence ID" value="KAJ3647777.1"/>
    <property type="molecule type" value="Genomic_DNA"/>
</dbReference>
<dbReference type="AlphaFoldDB" id="A0AA38I243"/>
<evidence type="ECO:0000313" key="2">
    <source>
        <dbReference type="Proteomes" id="UP001168821"/>
    </source>
</evidence>
<protein>
    <submittedName>
        <fullName evidence="1">Uncharacterized protein</fullName>
    </submittedName>
</protein>